<name>A0A8T2NSM2_9TELE</name>
<dbReference type="Pfam" id="PF13553">
    <property type="entry name" value="FIIND"/>
    <property type="match status" value="1"/>
</dbReference>
<reference evidence="8" key="1">
    <citation type="thesis" date="2021" institute="BYU ScholarsArchive" country="Provo, UT, USA">
        <title>Applications of and Algorithms for Genome Assembly and Genomic Analyses with an Emphasis on Marine Teleosts.</title>
        <authorList>
            <person name="Pickett B.D."/>
        </authorList>
    </citation>
    <scope>NUCLEOTIDE SEQUENCE</scope>
    <source>
        <strain evidence="8">HI-2016</strain>
    </source>
</reference>
<evidence type="ECO:0000256" key="5">
    <source>
        <dbReference type="ARBA" id="ARBA00023198"/>
    </source>
</evidence>
<dbReference type="GO" id="GO:0005829">
    <property type="term" value="C:cytosol"/>
    <property type="evidence" value="ECO:0007669"/>
    <property type="project" value="UniProtKB-SubCell"/>
</dbReference>
<dbReference type="InterPro" id="IPR033516">
    <property type="entry name" value="CARD8/ASC/NALP1_CARD"/>
</dbReference>
<dbReference type="SUPFAM" id="SSF47986">
    <property type="entry name" value="DEATH domain"/>
    <property type="match status" value="2"/>
</dbReference>
<evidence type="ECO:0000256" key="1">
    <source>
        <dbReference type="ARBA" id="ARBA00004514"/>
    </source>
</evidence>
<accession>A0A8T2NSM2</accession>
<sequence>TPPAATSVLLRVQFVDHHRVDLVERVTAVEPIAERLLAQHLIQVEEYSMIMDARSHQEKMRLLYHYLDHRGNAAKSAFYTILREVEPHLIQDLGKGKHPIRFQCSSGGVFECSLTGLRFSMKSSGELEYSIVNWDTNLLTPTGLQPAGPLFSIDCPQESLRELGLPHCEILSVDPAVQFVDQHRAELVQRVTQVEPMADALITERLMQEEEYRKITTAGISQEKMRRLYVFLNSVGDTAKQAFYRILKERQPLLVQELEGQGSRLDS</sequence>
<protein>
    <recommendedName>
        <fullName evidence="10">CARD domain-containing protein</fullName>
    </recommendedName>
</protein>
<evidence type="ECO:0000259" key="6">
    <source>
        <dbReference type="PROSITE" id="PS50209"/>
    </source>
</evidence>
<feature type="domain" description="CARD" evidence="6">
    <location>
        <begin position="172"/>
        <end position="262"/>
    </location>
</feature>
<organism evidence="8 9">
    <name type="scientific">Albula glossodonta</name>
    <name type="common">roundjaw bonefish</name>
    <dbReference type="NCBI Taxonomy" id="121402"/>
    <lineage>
        <taxon>Eukaryota</taxon>
        <taxon>Metazoa</taxon>
        <taxon>Chordata</taxon>
        <taxon>Craniata</taxon>
        <taxon>Vertebrata</taxon>
        <taxon>Euteleostomi</taxon>
        <taxon>Actinopterygii</taxon>
        <taxon>Neopterygii</taxon>
        <taxon>Teleostei</taxon>
        <taxon>Albuliformes</taxon>
        <taxon>Albulidae</taxon>
        <taxon>Albula</taxon>
    </lineage>
</organism>
<dbReference type="GO" id="GO:0045087">
    <property type="term" value="P:innate immune response"/>
    <property type="evidence" value="ECO:0007669"/>
    <property type="project" value="UniProtKB-KW"/>
</dbReference>
<dbReference type="OrthoDB" id="8891580at2759"/>
<evidence type="ECO:0000256" key="4">
    <source>
        <dbReference type="ARBA" id="ARBA00022859"/>
    </source>
</evidence>
<dbReference type="AlphaFoldDB" id="A0A8T2NSM2"/>
<feature type="non-terminal residue" evidence="8">
    <location>
        <position position="1"/>
    </location>
</feature>
<dbReference type="GO" id="GO:0006954">
    <property type="term" value="P:inflammatory response"/>
    <property type="evidence" value="ECO:0007669"/>
    <property type="project" value="UniProtKB-KW"/>
</dbReference>
<keyword evidence="3" id="KW-0399">Innate immunity</keyword>
<comment type="caution">
    <text evidence="8">The sequence shown here is derived from an EMBL/GenBank/DDBJ whole genome shotgun (WGS) entry which is preliminary data.</text>
</comment>
<gene>
    <name evidence="8" type="ORF">JZ751_013321</name>
</gene>
<feature type="domain" description="FIIND" evidence="7">
    <location>
        <begin position="76"/>
        <end position="267"/>
    </location>
</feature>
<keyword evidence="9" id="KW-1185">Reference proteome</keyword>
<evidence type="ECO:0000313" key="9">
    <source>
        <dbReference type="Proteomes" id="UP000824540"/>
    </source>
</evidence>
<dbReference type="Proteomes" id="UP000824540">
    <property type="component" value="Unassembled WGS sequence"/>
</dbReference>
<evidence type="ECO:0000313" key="8">
    <source>
        <dbReference type="EMBL" id="KAG9343933.1"/>
    </source>
</evidence>
<comment type="subcellular location">
    <subcellularLocation>
        <location evidence="1">Cytoplasm</location>
        <location evidence="1">Cytosol</location>
    </subcellularLocation>
</comment>
<keyword evidence="4" id="KW-0391">Immunity</keyword>
<dbReference type="PANTHER" id="PTHR46985:SF2">
    <property type="entry name" value="APOPTOSIS-ASSOCIATED SPECK-LIKE PROTEIN CONTAINING A CARD"/>
    <property type="match status" value="1"/>
</dbReference>
<dbReference type="InterPro" id="IPR001315">
    <property type="entry name" value="CARD"/>
</dbReference>
<dbReference type="InterPro" id="IPR051249">
    <property type="entry name" value="NLRP_Inflammasome"/>
</dbReference>
<dbReference type="PROSITE" id="PS51830">
    <property type="entry name" value="FIIND"/>
    <property type="match status" value="1"/>
</dbReference>
<dbReference type="Pfam" id="PF00619">
    <property type="entry name" value="CARD"/>
    <property type="match status" value="2"/>
</dbReference>
<dbReference type="CDD" id="cd08330">
    <property type="entry name" value="CARD_ASC_NALP1"/>
    <property type="match status" value="2"/>
</dbReference>
<keyword evidence="5" id="KW-0395">Inflammatory response</keyword>
<evidence type="ECO:0000259" key="7">
    <source>
        <dbReference type="PROSITE" id="PS51830"/>
    </source>
</evidence>
<proteinExistence type="predicted"/>
<dbReference type="PROSITE" id="PS50209">
    <property type="entry name" value="CARD"/>
    <property type="match status" value="2"/>
</dbReference>
<evidence type="ECO:0000256" key="3">
    <source>
        <dbReference type="ARBA" id="ARBA00022588"/>
    </source>
</evidence>
<dbReference type="InterPro" id="IPR011029">
    <property type="entry name" value="DEATH-like_dom_sf"/>
</dbReference>
<evidence type="ECO:0008006" key="10">
    <source>
        <dbReference type="Google" id="ProtNLM"/>
    </source>
</evidence>
<evidence type="ECO:0000256" key="2">
    <source>
        <dbReference type="ARBA" id="ARBA00022490"/>
    </source>
</evidence>
<feature type="domain" description="CARD" evidence="6">
    <location>
        <begin position="13"/>
        <end position="97"/>
    </location>
</feature>
<dbReference type="PANTHER" id="PTHR46985">
    <property type="entry name" value="NACHT, LRR AND PYD DOMAINS-CONTAINING PROTEIN 1"/>
    <property type="match status" value="1"/>
</dbReference>
<dbReference type="InterPro" id="IPR025307">
    <property type="entry name" value="FIIND_dom"/>
</dbReference>
<dbReference type="EMBL" id="JAFBMS010000022">
    <property type="protein sequence ID" value="KAG9343933.1"/>
    <property type="molecule type" value="Genomic_DNA"/>
</dbReference>
<dbReference type="Gene3D" id="1.10.533.10">
    <property type="entry name" value="Death Domain, Fas"/>
    <property type="match status" value="2"/>
</dbReference>
<dbReference type="FunFam" id="1.10.533.10:FF:000013">
    <property type="entry name" value="Apoptosis-associated speck-like protein containing a CARD"/>
    <property type="match status" value="1"/>
</dbReference>
<dbReference type="GO" id="GO:0042981">
    <property type="term" value="P:regulation of apoptotic process"/>
    <property type="evidence" value="ECO:0007669"/>
    <property type="project" value="InterPro"/>
</dbReference>
<keyword evidence="2" id="KW-0963">Cytoplasm</keyword>